<feature type="signal peptide" evidence="1">
    <location>
        <begin position="1"/>
        <end position="22"/>
    </location>
</feature>
<evidence type="ECO:0000313" key="2">
    <source>
        <dbReference type="EnsemblMetazoa" id="XP_028143581.1"/>
    </source>
</evidence>
<dbReference type="RefSeq" id="XP_028143581.1">
    <property type="nucleotide sequence ID" value="XM_028287780.1"/>
</dbReference>
<reference evidence="4" key="1">
    <citation type="submission" date="2025-04" db="UniProtKB">
        <authorList>
            <consortium name="RefSeq"/>
        </authorList>
    </citation>
    <scope>IDENTIFICATION</scope>
    <source>
        <tissue evidence="4">Whole insect</tissue>
    </source>
</reference>
<dbReference type="Proteomes" id="UP001652700">
    <property type="component" value="Unplaced"/>
</dbReference>
<organism evidence="4">
    <name type="scientific">Diabrotica virgifera virgifera</name>
    <name type="common">western corn rootworm</name>
    <dbReference type="NCBI Taxonomy" id="50390"/>
    <lineage>
        <taxon>Eukaryota</taxon>
        <taxon>Metazoa</taxon>
        <taxon>Ecdysozoa</taxon>
        <taxon>Arthropoda</taxon>
        <taxon>Hexapoda</taxon>
        <taxon>Insecta</taxon>
        <taxon>Pterygota</taxon>
        <taxon>Neoptera</taxon>
        <taxon>Endopterygota</taxon>
        <taxon>Coleoptera</taxon>
        <taxon>Polyphaga</taxon>
        <taxon>Cucujiformia</taxon>
        <taxon>Chrysomeloidea</taxon>
        <taxon>Chrysomelidae</taxon>
        <taxon>Galerucinae</taxon>
        <taxon>Diabroticina</taxon>
        <taxon>Diabroticites</taxon>
        <taxon>Diabrotica</taxon>
    </lineage>
</organism>
<evidence type="ECO:0000313" key="3">
    <source>
        <dbReference type="Proteomes" id="UP001652700"/>
    </source>
</evidence>
<feature type="chain" id="PRO_5027589176" evidence="1">
    <location>
        <begin position="23"/>
        <end position="183"/>
    </location>
</feature>
<protein>
    <submittedName>
        <fullName evidence="4">Uncharacterized protein LOC114337363</fullName>
    </submittedName>
</protein>
<dbReference type="EnsemblMetazoa" id="XM_028287780.2">
    <property type="protein sequence ID" value="XP_028143581.1"/>
    <property type="gene ID" value="LOC114337363"/>
</dbReference>
<sequence length="183" mass="19333">MTHVCCLLIFLVLSNKVNPSLSQMLGMDPYGSDSTSQINYQFSNPTNEFSYNGMNYIGAAAVGVPTWQGTEVSSFKMLGMDPNDMGSVGTVNVMPNIVNGMLGMTPNDVGYVAPAPILPPTDYNVGTVNGFRMLGVDNSGNIGMFSYSDSFAQNSGATMPVTNYATGGGTWDGILGNNEIVPL</sequence>
<dbReference type="AlphaFoldDB" id="A0A6P7G3S2"/>
<gene>
    <name evidence="4" type="primary">LOC114337363</name>
</gene>
<reference evidence="2" key="2">
    <citation type="submission" date="2025-05" db="UniProtKB">
        <authorList>
            <consortium name="EnsemblMetazoa"/>
        </authorList>
    </citation>
    <scope>IDENTIFICATION</scope>
</reference>
<keyword evidence="1" id="KW-0732">Signal</keyword>
<evidence type="ECO:0000313" key="4">
    <source>
        <dbReference type="RefSeq" id="XP_028143581.1"/>
    </source>
</evidence>
<name>A0A6P7G3S2_DIAVI</name>
<dbReference type="GeneID" id="114337363"/>
<keyword evidence="3" id="KW-1185">Reference proteome</keyword>
<evidence type="ECO:0000256" key="1">
    <source>
        <dbReference type="SAM" id="SignalP"/>
    </source>
</evidence>
<dbReference type="InParanoid" id="A0A6P7G3S2"/>
<accession>A0A6P7G3S2</accession>
<proteinExistence type="predicted"/>
<dbReference type="KEGG" id="dvv:114337363"/>